<dbReference type="Gene3D" id="3.10.200.10">
    <property type="entry name" value="Alpha carbonic anhydrase"/>
    <property type="match status" value="1"/>
</dbReference>
<evidence type="ECO:0000256" key="7">
    <source>
        <dbReference type="SAM" id="SignalP"/>
    </source>
</evidence>
<dbReference type="CDD" id="cd03124">
    <property type="entry name" value="alpha_CA_prokaryotic_like"/>
    <property type="match status" value="1"/>
</dbReference>
<dbReference type="InterPro" id="IPR023561">
    <property type="entry name" value="Carbonic_anhydrase_a-class"/>
</dbReference>
<evidence type="ECO:0000256" key="6">
    <source>
        <dbReference type="ARBA" id="ARBA00048348"/>
    </source>
</evidence>
<dbReference type="InterPro" id="IPR001148">
    <property type="entry name" value="CA_dom"/>
</dbReference>
<comment type="similarity">
    <text evidence="1">Belongs to the alpha-carbonic anhydrase family.</text>
</comment>
<evidence type="ECO:0000313" key="9">
    <source>
        <dbReference type="EMBL" id="MFC3294388.1"/>
    </source>
</evidence>
<dbReference type="InterPro" id="IPR041891">
    <property type="entry name" value="Alpha_CA_prokaryot-like"/>
</dbReference>
<dbReference type="Proteomes" id="UP001595640">
    <property type="component" value="Unassembled WGS sequence"/>
</dbReference>
<dbReference type="Pfam" id="PF00194">
    <property type="entry name" value="Carb_anhydrase"/>
    <property type="match status" value="1"/>
</dbReference>
<comment type="catalytic activity">
    <reaction evidence="6">
        <text>hydrogencarbonate + H(+) = CO2 + H2O</text>
        <dbReference type="Rhea" id="RHEA:10748"/>
        <dbReference type="ChEBI" id="CHEBI:15377"/>
        <dbReference type="ChEBI" id="CHEBI:15378"/>
        <dbReference type="ChEBI" id="CHEBI:16526"/>
        <dbReference type="ChEBI" id="CHEBI:17544"/>
        <dbReference type="EC" id="4.2.1.1"/>
    </reaction>
</comment>
<accession>A0ABV7M676</accession>
<keyword evidence="4" id="KW-0862">Zinc</keyword>
<evidence type="ECO:0000256" key="3">
    <source>
        <dbReference type="ARBA" id="ARBA00022723"/>
    </source>
</evidence>
<dbReference type="RefSeq" id="WP_156817315.1">
    <property type="nucleotide sequence ID" value="NZ_BMXD01000004.1"/>
</dbReference>
<keyword evidence="7" id="KW-0732">Signal</keyword>
<name>A0ABV7M676_9GAMM</name>
<dbReference type="PANTHER" id="PTHR18952">
    <property type="entry name" value="CARBONIC ANHYDRASE"/>
    <property type="match status" value="1"/>
</dbReference>
<evidence type="ECO:0000256" key="1">
    <source>
        <dbReference type="ARBA" id="ARBA00010718"/>
    </source>
</evidence>
<dbReference type="InterPro" id="IPR036398">
    <property type="entry name" value="CA_dom_sf"/>
</dbReference>
<evidence type="ECO:0000256" key="4">
    <source>
        <dbReference type="ARBA" id="ARBA00022833"/>
    </source>
</evidence>
<evidence type="ECO:0000256" key="5">
    <source>
        <dbReference type="ARBA" id="ARBA00023239"/>
    </source>
</evidence>
<sequence length="247" mass="26640">MPRISALTALLTMTLASPLFAASGSEWSYSGQAGPQHWGSLSSEFDVCGSGKNQSPVDLAGMIEGNLPEPAYDYSEPGETLINTGHTLKIAYPEGNALTLDGRRYALKQVHFHTPSEYTIDGQRYPMEAHLVHADAQGNLAVIAAMFEQGESHDALAGFSDSLPGQADKRLSLPGEGVSATAWLPERRDYYRLNGSLTTPPCTEGVRWLVMKDPVTASPAQLEALRKAIGHANNRPLQPVNARLIVE</sequence>
<feature type="chain" id="PRO_5045180134" description="carbonic anhydrase" evidence="7">
    <location>
        <begin position="22"/>
        <end position="247"/>
    </location>
</feature>
<keyword evidence="5" id="KW-0456">Lyase</keyword>
<feature type="signal peptide" evidence="7">
    <location>
        <begin position="1"/>
        <end position="21"/>
    </location>
</feature>
<organism evidence="9 10">
    <name type="scientific">Modicisalibacter luteus</name>
    <dbReference type="NCBI Taxonomy" id="453962"/>
    <lineage>
        <taxon>Bacteria</taxon>
        <taxon>Pseudomonadati</taxon>
        <taxon>Pseudomonadota</taxon>
        <taxon>Gammaproteobacteria</taxon>
        <taxon>Oceanospirillales</taxon>
        <taxon>Halomonadaceae</taxon>
        <taxon>Modicisalibacter</taxon>
    </lineage>
</organism>
<comment type="caution">
    <text evidence="9">The sequence shown here is derived from an EMBL/GenBank/DDBJ whole genome shotgun (WGS) entry which is preliminary data.</text>
</comment>
<dbReference type="PANTHER" id="PTHR18952:SF265">
    <property type="entry name" value="CARBONIC ANHYDRASE"/>
    <property type="match status" value="1"/>
</dbReference>
<dbReference type="PROSITE" id="PS51144">
    <property type="entry name" value="ALPHA_CA_2"/>
    <property type="match status" value="1"/>
</dbReference>
<keyword evidence="10" id="KW-1185">Reference proteome</keyword>
<evidence type="ECO:0000313" key="10">
    <source>
        <dbReference type="Proteomes" id="UP001595640"/>
    </source>
</evidence>
<dbReference type="SUPFAM" id="SSF51069">
    <property type="entry name" value="Carbonic anhydrase"/>
    <property type="match status" value="1"/>
</dbReference>
<dbReference type="EC" id="4.2.1.1" evidence="2"/>
<proteinExistence type="inferred from homology"/>
<keyword evidence="3" id="KW-0479">Metal-binding</keyword>
<evidence type="ECO:0000259" key="8">
    <source>
        <dbReference type="PROSITE" id="PS51144"/>
    </source>
</evidence>
<gene>
    <name evidence="9" type="ORF">ACFOEI_20385</name>
</gene>
<dbReference type="SMART" id="SM01057">
    <property type="entry name" value="Carb_anhydrase"/>
    <property type="match status" value="1"/>
</dbReference>
<evidence type="ECO:0000256" key="2">
    <source>
        <dbReference type="ARBA" id="ARBA00012925"/>
    </source>
</evidence>
<reference evidence="10" key="1">
    <citation type="journal article" date="2019" name="Int. J. Syst. Evol. Microbiol.">
        <title>The Global Catalogue of Microorganisms (GCM) 10K type strain sequencing project: providing services to taxonomists for standard genome sequencing and annotation.</title>
        <authorList>
            <consortium name="The Broad Institute Genomics Platform"/>
            <consortium name="The Broad Institute Genome Sequencing Center for Infectious Disease"/>
            <person name="Wu L."/>
            <person name="Ma J."/>
        </authorList>
    </citation>
    <scope>NUCLEOTIDE SEQUENCE [LARGE SCALE GENOMIC DNA]</scope>
    <source>
        <strain evidence="10">KCTC 12847</strain>
    </source>
</reference>
<dbReference type="EMBL" id="JBHRUH010000050">
    <property type="protein sequence ID" value="MFC3294388.1"/>
    <property type="molecule type" value="Genomic_DNA"/>
</dbReference>
<feature type="domain" description="Alpha-carbonic anhydrase" evidence="8">
    <location>
        <begin position="25"/>
        <end position="247"/>
    </location>
</feature>
<protein>
    <recommendedName>
        <fullName evidence="2">carbonic anhydrase</fullName>
        <ecNumber evidence="2">4.2.1.1</ecNumber>
    </recommendedName>
</protein>